<dbReference type="SUPFAM" id="SSF52402">
    <property type="entry name" value="Adenine nucleotide alpha hydrolases-like"/>
    <property type="match status" value="2"/>
</dbReference>
<evidence type="ECO:0000259" key="2">
    <source>
        <dbReference type="Pfam" id="PF00582"/>
    </source>
</evidence>
<dbReference type="Gene3D" id="3.40.50.620">
    <property type="entry name" value="HUPs"/>
    <property type="match status" value="2"/>
</dbReference>
<dbReference type="RefSeq" id="WP_302037226.1">
    <property type="nucleotide sequence ID" value="NZ_JAUKPO010000004.1"/>
</dbReference>
<sequence length="275" mass="30855">MKTLVVPTDFSANAYHALEYALAIARKMPAKIIVFHAYHLPSSNTTLMRDISPMLKQDAERDMARLIKQVKSHLLDDLFSLESVVRKGHLLEQLATLIRNEHVDLVVMGTKGASGLSQVFIGSNTASVIEHVPCPVMAIPESARSNQIQNILYATNYQAADMNSLRKLIQLASLFDASVTIVHIAEENSNRLQEAANMQSLTEEVKKEITYPHLSFQLLEGKDILNTLENVMQAMNIDLVATTTRHRNLYQQVVSHSFTKKMAYHTHIPLLVFHA</sequence>
<dbReference type="PANTHER" id="PTHR46268:SF6">
    <property type="entry name" value="UNIVERSAL STRESS PROTEIN UP12"/>
    <property type="match status" value="1"/>
</dbReference>
<dbReference type="CDD" id="cd00293">
    <property type="entry name" value="USP-like"/>
    <property type="match status" value="1"/>
</dbReference>
<dbReference type="InterPro" id="IPR006015">
    <property type="entry name" value="Universal_stress_UspA"/>
</dbReference>
<protein>
    <submittedName>
        <fullName evidence="3">Universal stress protein</fullName>
    </submittedName>
</protein>
<dbReference type="EMBL" id="JAUKPO010000004">
    <property type="protein sequence ID" value="MDO1446421.1"/>
    <property type="molecule type" value="Genomic_DNA"/>
</dbReference>
<feature type="domain" description="UspA" evidence="2">
    <location>
        <begin position="1"/>
        <end position="140"/>
    </location>
</feature>
<dbReference type="Proteomes" id="UP001168528">
    <property type="component" value="Unassembled WGS sequence"/>
</dbReference>
<reference evidence="3" key="1">
    <citation type="submission" date="2023-07" db="EMBL/GenBank/DDBJ databases">
        <title>The genome sequence of Rhodocytophaga aerolata KACC 12507.</title>
        <authorList>
            <person name="Zhang X."/>
        </authorList>
    </citation>
    <scope>NUCLEOTIDE SEQUENCE</scope>
    <source>
        <strain evidence="3">KACC 12507</strain>
    </source>
</reference>
<organism evidence="3 4">
    <name type="scientific">Rhodocytophaga aerolata</name>
    <dbReference type="NCBI Taxonomy" id="455078"/>
    <lineage>
        <taxon>Bacteria</taxon>
        <taxon>Pseudomonadati</taxon>
        <taxon>Bacteroidota</taxon>
        <taxon>Cytophagia</taxon>
        <taxon>Cytophagales</taxon>
        <taxon>Rhodocytophagaceae</taxon>
        <taxon>Rhodocytophaga</taxon>
    </lineage>
</organism>
<dbReference type="InterPro" id="IPR014729">
    <property type="entry name" value="Rossmann-like_a/b/a_fold"/>
</dbReference>
<proteinExistence type="inferred from homology"/>
<accession>A0ABT8R2U2</accession>
<dbReference type="PRINTS" id="PR01438">
    <property type="entry name" value="UNVRSLSTRESS"/>
</dbReference>
<evidence type="ECO:0000313" key="3">
    <source>
        <dbReference type="EMBL" id="MDO1446421.1"/>
    </source>
</evidence>
<evidence type="ECO:0000256" key="1">
    <source>
        <dbReference type="ARBA" id="ARBA00008791"/>
    </source>
</evidence>
<dbReference type="PANTHER" id="PTHR46268">
    <property type="entry name" value="STRESS RESPONSE PROTEIN NHAX"/>
    <property type="match status" value="1"/>
</dbReference>
<evidence type="ECO:0000313" key="4">
    <source>
        <dbReference type="Proteomes" id="UP001168528"/>
    </source>
</evidence>
<dbReference type="InterPro" id="IPR006016">
    <property type="entry name" value="UspA"/>
</dbReference>
<keyword evidence="4" id="KW-1185">Reference proteome</keyword>
<name>A0ABT8R2U2_9BACT</name>
<dbReference type="Pfam" id="PF00582">
    <property type="entry name" value="Usp"/>
    <property type="match status" value="2"/>
</dbReference>
<comment type="similarity">
    <text evidence="1">Belongs to the universal stress protein A family.</text>
</comment>
<feature type="domain" description="UspA" evidence="2">
    <location>
        <begin position="149"/>
        <end position="274"/>
    </location>
</feature>
<gene>
    <name evidence="3" type="ORF">Q0590_09190</name>
</gene>
<comment type="caution">
    <text evidence="3">The sequence shown here is derived from an EMBL/GenBank/DDBJ whole genome shotgun (WGS) entry which is preliminary data.</text>
</comment>